<feature type="compositionally biased region" description="Basic and acidic residues" evidence="5">
    <location>
        <begin position="408"/>
        <end position="418"/>
    </location>
</feature>
<evidence type="ECO:0000313" key="7">
    <source>
        <dbReference type="Proteomes" id="UP001465668"/>
    </source>
</evidence>
<dbReference type="EMBL" id="JARVKM010000014">
    <property type="protein sequence ID" value="KAK9778657.1"/>
    <property type="molecule type" value="Genomic_DNA"/>
</dbReference>
<evidence type="ECO:0000256" key="1">
    <source>
        <dbReference type="ARBA" id="ARBA00004123"/>
    </source>
</evidence>
<dbReference type="PANTHER" id="PTHR14152">
    <property type="entry name" value="SQUAMOUS CELL CARCINOMA ANTIGEN RECOGNISED BY CYTOTOXIC T LYMPHOCYTES"/>
    <property type="match status" value="1"/>
</dbReference>
<feature type="region of interest" description="Disordered" evidence="5">
    <location>
        <begin position="359"/>
        <end position="445"/>
    </location>
</feature>
<reference evidence="6 7" key="1">
    <citation type="submission" date="2024-02" db="EMBL/GenBank/DDBJ databases">
        <title>First draft genome assembly of two strains of Seiridium cardinale.</title>
        <authorList>
            <person name="Emiliani G."/>
            <person name="Scali E."/>
        </authorList>
    </citation>
    <scope>NUCLEOTIDE SEQUENCE [LARGE SCALE GENOMIC DNA]</scope>
    <source>
        <strain evidence="6 7">BM-138-000479</strain>
    </source>
</reference>
<keyword evidence="4" id="KW-0175">Coiled coil</keyword>
<evidence type="ECO:0000256" key="4">
    <source>
        <dbReference type="SAM" id="Coils"/>
    </source>
</evidence>
<sequence length="657" mass="74282">MDAASIAEINKTRIAAGMQPLPVPGESGPQFKEKSASDNEDEELGSTLETREAAAYDNFKKIKDAEDAKKRREEKNAAIRKARDAAKRLETLEGKGLGEADGDDLDAKSWLLNQKKRQKRIDKARKLEEELAAAEAAAAAAVQYTSKDLAGVKVTHEISAFEDGDEQILTLKDSNIIGDEDEGDELENLDLRDREKLQEKLDLKKKKPVYDPNAVDETGERSILAQYDEEISGKKAKKFVLGEQSTRSHAQTGDFSAVSQNRGLQKIDLDILKDEQPSSDYLDISDIKIKKPKKKKSKSTRQRAADDDDVLLPDTIVPDQSMDVDSGAGFVSRKRKTEDTTFADDEDLQATLAIQRRDALKKRKRTRPEDIARQLKEEAETPDIDEGTPEARGGGLVIDEISEFVSGLKREDLEDRKPRNSKTPNPEMATTMEDESDEDERMKDVDDTEREYLIRETSAPADIGTTGVEEEKAIGVGIGSALQLLRERKVLRESGADELNETYRHQQNFLAEKRKREAAIEQNARDQRERDRSSGKLDRMSVREREDWARRQNEMRDQLTSRQMADLYNRDYKPNVQLKYTDEHGRSLDQKDAFRQLSHQFHGKGSSKGKMDKRLKKIEDEKRRESQSILDSSQNANMSSATAQQTKKRREAGVRLA</sequence>
<proteinExistence type="inferred from homology"/>
<evidence type="ECO:0000256" key="2">
    <source>
        <dbReference type="ARBA" id="ARBA00006076"/>
    </source>
</evidence>
<comment type="caution">
    <text evidence="6">The sequence shown here is derived from an EMBL/GenBank/DDBJ whole genome shotgun (WGS) entry which is preliminary data.</text>
</comment>
<feature type="compositionally biased region" description="Basic and acidic residues" evidence="5">
    <location>
        <begin position="609"/>
        <end position="626"/>
    </location>
</feature>
<protein>
    <submittedName>
        <fullName evidence="6">SART-1 protein</fullName>
    </submittedName>
</protein>
<feature type="region of interest" description="Disordered" evidence="5">
    <location>
        <begin position="599"/>
        <end position="657"/>
    </location>
</feature>
<feature type="region of interest" description="Disordered" evidence="5">
    <location>
        <begin position="15"/>
        <end position="50"/>
    </location>
</feature>
<accession>A0ABR2XY44</accession>
<feature type="region of interest" description="Disordered" evidence="5">
    <location>
        <begin position="282"/>
        <end position="338"/>
    </location>
</feature>
<comment type="subcellular location">
    <subcellularLocation>
        <location evidence="1">Nucleus</location>
    </subcellularLocation>
</comment>
<dbReference type="Proteomes" id="UP001465668">
    <property type="component" value="Unassembled WGS sequence"/>
</dbReference>
<dbReference type="PANTHER" id="PTHR14152:SF5">
    <property type="entry name" value="U4_U6.U5 TRI-SNRNP-ASSOCIATED PROTEIN 1"/>
    <property type="match status" value="1"/>
</dbReference>
<evidence type="ECO:0000256" key="5">
    <source>
        <dbReference type="SAM" id="MobiDB-lite"/>
    </source>
</evidence>
<keyword evidence="7" id="KW-1185">Reference proteome</keyword>
<dbReference type="InterPro" id="IPR005011">
    <property type="entry name" value="SNU66/SART1"/>
</dbReference>
<organism evidence="6 7">
    <name type="scientific">Seiridium cardinale</name>
    <dbReference type="NCBI Taxonomy" id="138064"/>
    <lineage>
        <taxon>Eukaryota</taxon>
        <taxon>Fungi</taxon>
        <taxon>Dikarya</taxon>
        <taxon>Ascomycota</taxon>
        <taxon>Pezizomycotina</taxon>
        <taxon>Sordariomycetes</taxon>
        <taxon>Xylariomycetidae</taxon>
        <taxon>Amphisphaeriales</taxon>
        <taxon>Sporocadaceae</taxon>
        <taxon>Seiridium</taxon>
    </lineage>
</organism>
<feature type="compositionally biased region" description="Basic and acidic residues" evidence="5">
    <location>
        <begin position="511"/>
        <end position="559"/>
    </location>
</feature>
<comment type="similarity">
    <text evidence="2">Belongs to the SNU66/SART1 family.</text>
</comment>
<keyword evidence="3" id="KW-0539">Nucleus</keyword>
<evidence type="ECO:0000313" key="6">
    <source>
        <dbReference type="EMBL" id="KAK9778657.1"/>
    </source>
</evidence>
<name>A0ABR2XY44_9PEZI</name>
<feature type="compositionally biased region" description="Basic and acidic residues" evidence="5">
    <location>
        <begin position="367"/>
        <end position="379"/>
    </location>
</feature>
<feature type="region of interest" description="Disordered" evidence="5">
    <location>
        <begin position="508"/>
        <end position="570"/>
    </location>
</feature>
<feature type="compositionally biased region" description="Basic residues" evidence="5">
    <location>
        <begin position="290"/>
        <end position="301"/>
    </location>
</feature>
<feature type="coiled-coil region" evidence="4">
    <location>
        <begin position="62"/>
        <end position="144"/>
    </location>
</feature>
<gene>
    <name evidence="6" type="ORF">SCAR479_04280</name>
</gene>
<dbReference type="Pfam" id="PF03343">
    <property type="entry name" value="SART-1"/>
    <property type="match status" value="1"/>
</dbReference>
<feature type="compositionally biased region" description="Polar residues" evidence="5">
    <location>
        <begin position="627"/>
        <end position="645"/>
    </location>
</feature>
<evidence type="ECO:0000256" key="3">
    <source>
        <dbReference type="ARBA" id="ARBA00023242"/>
    </source>
</evidence>